<evidence type="ECO:0008006" key="3">
    <source>
        <dbReference type="Google" id="ProtNLM"/>
    </source>
</evidence>
<proteinExistence type="predicted"/>
<accession>A0A285UT62</accession>
<gene>
    <name evidence="1" type="ORF">SAMN05878391_2145</name>
</gene>
<protein>
    <recommendedName>
        <fullName evidence="3">DUF951 domain-containing protein</fullName>
    </recommendedName>
</protein>
<evidence type="ECO:0000313" key="2">
    <source>
        <dbReference type="Proteomes" id="UP000219412"/>
    </source>
</evidence>
<dbReference type="PIRSF" id="PIRSF037263">
    <property type="entry name" value="DUF951_bac"/>
    <property type="match status" value="1"/>
</dbReference>
<dbReference type="Pfam" id="PF06107">
    <property type="entry name" value="DUF951"/>
    <property type="match status" value="1"/>
</dbReference>
<dbReference type="PANTHER" id="PTHR38455:SF1">
    <property type="entry name" value="DUF951 DOMAIN-CONTAINING PROTEIN"/>
    <property type="match status" value="1"/>
</dbReference>
<evidence type="ECO:0000313" key="1">
    <source>
        <dbReference type="EMBL" id="SOC43876.1"/>
    </source>
</evidence>
<dbReference type="InterPro" id="IPR009296">
    <property type="entry name" value="DUF951"/>
</dbReference>
<dbReference type="EMBL" id="OBQF01000005">
    <property type="protein sequence ID" value="SOC43876.1"/>
    <property type="molecule type" value="Genomic_DNA"/>
</dbReference>
<organism evidence="1 2">
    <name type="scientific">Salinicoccus kekensis</name>
    <dbReference type="NCBI Taxonomy" id="714307"/>
    <lineage>
        <taxon>Bacteria</taxon>
        <taxon>Bacillati</taxon>
        <taxon>Bacillota</taxon>
        <taxon>Bacilli</taxon>
        <taxon>Bacillales</taxon>
        <taxon>Staphylococcaceae</taxon>
        <taxon>Salinicoccus</taxon>
    </lineage>
</organism>
<name>A0A285UT62_9STAP</name>
<dbReference type="OrthoDB" id="9802710at2"/>
<dbReference type="AlphaFoldDB" id="A0A285UT62"/>
<dbReference type="Proteomes" id="UP000219412">
    <property type="component" value="Unassembled WGS sequence"/>
</dbReference>
<keyword evidence="2" id="KW-1185">Reference proteome</keyword>
<dbReference type="RefSeq" id="WP_097041919.1">
    <property type="nucleotide sequence ID" value="NZ_OBQF01000005.1"/>
</dbReference>
<reference evidence="2" key="1">
    <citation type="submission" date="2017-08" db="EMBL/GenBank/DDBJ databases">
        <authorList>
            <person name="Varghese N."/>
            <person name="Submissions S."/>
        </authorList>
    </citation>
    <scope>NUCLEOTIDE SEQUENCE [LARGE SCALE GENOMIC DNA]</scope>
    <source>
        <strain evidence="2">DSM 23173</strain>
    </source>
</reference>
<sequence length="66" mass="7852">MKKEYGLNDIVEMKKQHPCGNSNFQITRMGADIKIKCTECARTIMMTRRDFEKRMKRIVKKINNDD</sequence>
<dbReference type="PANTHER" id="PTHR38455">
    <property type="entry name" value="HYPOTHETICAL CYTOSOLIC PROTEIN"/>
    <property type="match status" value="1"/>
</dbReference>